<organism evidence="2 3">
    <name type="scientific">Nitratidesulfovibrio vulgaris (strain ATCC 29579 / DSM 644 / CCUG 34227 / NCIMB 8303 / VKM B-1760 / Hildenborough)</name>
    <name type="common">Desulfovibrio vulgaris</name>
    <dbReference type="NCBI Taxonomy" id="882"/>
    <lineage>
        <taxon>Bacteria</taxon>
        <taxon>Pseudomonadati</taxon>
        <taxon>Thermodesulfobacteriota</taxon>
        <taxon>Desulfovibrionia</taxon>
        <taxon>Desulfovibrionales</taxon>
        <taxon>Desulfovibrionaceae</taxon>
        <taxon>Nitratidesulfovibrio</taxon>
    </lineage>
</organism>
<dbReference type="EMBL" id="AE017286">
    <property type="protein sequence ID" value="AAS94484.1"/>
    <property type="molecule type" value="Genomic_DNA"/>
</dbReference>
<dbReference type="PATRIC" id="fig|882.5.peg.3232"/>
<proteinExistence type="predicted"/>
<dbReference type="KEGG" id="dvu:DVUA0145"/>
<keyword evidence="2" id="KW-0614">Plasmid</keyword>
<evidence type="ECO:0000313" key="3">
    <source>
        <dbReference type="Proteomes" id="UP000002194"/>
    </source>
</evidence>
<name>Q72WE4_NITV2</name>
<dbReference type="Pfam" id="PF12294">
    <property type="entry name" value="DUF3626"/>
    <property type="match status" value="1"/>
</dbReference>
<dbReference type="HOGENOM" id="CLU_007164_0_0_7"/>
<feature type="region of interest" description="Disordered" evidence="1">
    <location>
        <begin position="1"/>
        <end position="22"/>
    </location>
</feature>
<gene>
    <name evidence="2" type="ordered locus">DVUA0145</name>
</gene>
<accession>Q72WE4</accession>
<reference evidence="2 3" key="1">
    <citation type="journal article" date="2004" name="Nat. Biotechnol.">
        <title>The genome sequence of the anaerobic, sulfate-reducing bacterium Desulfovibrio vulgaris Hildenborough.</title>
        <authorList>
            <person name="Heidelberg J.F."/>
            <person name="Seshadri R."/>
            <person name="Haveman S.A."/>
            <person name="Hemme C.L."/>
            <person name="Paulsen I.T."/>
            <person name="Kolonay J.F."/>
            <person name="Eisen J.A."/>
            <person name="Ward N."/>
            <person name="Methe B."/>
            <person name="Brinkac L.M."/>
            <person name="Daugherty S.C."/>
            <person name="Deboy R.T."/>
            <person name="Dodson R.J."/>
            <person name="Durkin A.S."/>
            <person name="Madupu R."/>
            <person name="Nelson W.C."/>
            <person name="Sullivan S.A."/>
            <person name="Fouts D."/>
            <person name="Haft D.H."/>
            <person name="Selengut J."/>
            <person name="Peterson J.D."/>
            <person name="Davidsen T.M."/>
            <person name="Zafar N."/>
            <person name="Zhou L."/>
            <person name="Radune D."/>
            <person name="Dimitrov G."/>
            <person name="Hance M."/>
            <person name="Tran K."/>
            <person name="Khouri H."/>
            <person name="Gill J."/>
            <person name="Utterback T.R."/>
            <person name="Feldblyum T.V."/>
            <person name="Wall J.D."/>
            <person name="Voordouw G."/>
            <person name="Fraser C.M."/>
        </authorList>
    </citation>
    <scope>NUCLEOTIDE SEQUENCE [LARGE SCALE GENOMIC DNA]</scope>
    <source>
        <strain evidence="3">ATCC 29579 / DSM 644 / NCIMB 8303 / VKM B-1760 / Hildenborough</strain>
        <plasmid evidence="3">pDV</plasmid>
    </source>
</reference>
<dbReference type="OrthoDB" id="5436876at2"/>
<evidence type="ECO:0000313" key="2">
    <source>
        <dbReference type="EMBL" id="AAS94484.1"/>
    </source>
</evidence>
<dbReference type="EnsemblBacteria" id="AAS94484">
    <property type="protein sequence ID" value="AAS94484"/>
    <property type="gene ID" value="DVUA0145"/>
</dbReference>
<dbReference type="IntAct" id="Q72WE4">
    <property type="interactions" value="1"/>
</dbReference>
<dbReference type="InterPro" id="IPR022074">
    <property type="entry name" value="DUF3626"/>
</dbReference>
<protein>
    <submittedName>
        <fullName evidence="2">Conserved domain protein</fullName>
    </submittedName>
</protein>
<sequence>MSGRLGVSGGSARRHLAATPRTPVHTSAHPYFGASVEYPLSTSVPHHWPPSCCDAGREHPYQPRENTMSPLRNVGGVPQPAQGTGISASVGRLGPHSVQIGTNPPVRLDQIRGNDVPFAGFRTATRVASAKTGARQNAASALRALGTTGGAFDVAGILGSCKALQTHLDRLQRHGEIHGNMDDAAMAAFAPEVESLSNTELANVYQRLLSPETALLRRALQTEIRQNPHNADALSASASLYTLEALVLNEITNRVVVAQGLAPADAVPALSARYGAAIDGMGQVQRHAVQGDMTAVSLHVLANVASDSAARREKVDDVAQDIVQRRALDPIDARQFGDVLRSADLTINVDLGFLFGMSGPKPLLKAGGPWEHLFHSIEGAPDEAARQAAIAVKGEGYILKRDNVERGLFPELSEDRPAVANDRPTYAALNLLRFDTGQAASYGTVALHLKPEVARRATYTVDDTFFALRLRHTEAGREAVAALLPGWPGITPEHKAEMMRPGSDLRRQLEDVMDAMARKGTFRGDLFKNELRLPGLEDDENSALAGLFTRAFKDTDATRKAMVTYDNLEALLPELGEVDAVRLARAAVDREAGGPGRVATQCNYIEAQLHGPLVLARDVQEIVIVREFGADTITDPVQQAWMRAVIAVLGGKTPETADMDMFTPAQRADLATIREQLGGATIPVRIEEQIPELGLKQEIQAEDRVFYAAHLDQPGIDARVRAMDDDATFRGFMTSALTTATGGSSIVQVMGDVPLIPDADLAAVRTAFSATVERFRHAPERGQYDENALLNDCMNRVLREHVGADRMDCLAAVADLTPDPALRGRLRDMVMAQAVPMTGAAFRAVAATALEGAALLRDVTRQAPEGEMTHEAMAARLGTVAGAFSQRLAALPAHRALGAPGEAGEAGAAPTVAEARGRLLQQCGGMAFALAGLDGDATARAALAARLDAPDMRSLSAVTQRLGDPARGFAADAAFGQVQAFNALLSGMRTALGEQAMASPAPFGHELSLVPPEDRARLHAALPGLAATLDASFPAHPAFPVAAHPERMPVGPAAHRRFLLDMLPIYHGHEMPGQFDHGAGYHGRGHICRAFIFASTMAGIMESMGHTVDRTALLCGIAGHDAGRTSNGADTPAQEAESARLALERMHASFGPDTLGADYEREFEAAIVGHASPTLESMLLNAADSLDIGRVKSFDFKYMPFLRGGPQEGPQAAVPDYQALREQLHEEADLLARLTDPMTQVRDLRMKLAEAGELETMVEVQRGASDAVRGQLALDSEEDFLAFVEGKIRAHPDMFPLLTRHYLAPLDA</sequence>
<keyword evidence="3" id="KW-1185">Reference proteome</keyword>
<dbReference type="Proteomes" id="UP000002194">
    <property type="component" value="Plasmid pDV"/>
</dbReference>
<evidence type="ECO:0000256" key="1">
    <source>
        <dbReference type="SAM" id="MobiDB-lite"/>
    </source>
</evidence>
<geneLocation type="plasmid" evidence="2 3">
    <name>pDV</name>
</geneLocation>